<dbReference type="PANTHER" id="PTHR10642">
    <property type="entry name" value="RIBONUCLEASE H1"/>
    <property type="match status" value="1"/>
</dbReference>
<comment type="subunit">
    <text evidence="4 11">Monomer.</text>
</comment>
<dbReference type="InterPro" id="IPR002156">
    <property type="entry name" value="RNaseH_domain"/>
</dbReference>
<dbReference type="NCBIfam" id="NF001236">
    <property type="entry name" value="PRK00203.1"/>
    <property type="match status" value="1"/>
</dbReference>
<keyword evidence="8 11" id="KW-0255">Endonuclease</keyword>
<feature type="binding site" evidence="11">
    <location>
        <position position="69"/>
    </location>
    <ligand>
        <name>Mg(2+)</name>
        <dbReference type="ChEBI" id="CHEBI:18420"/>
        <label>1</label>
    </ligand>
</feature>
<dbReference type="Proteomes" id="UP000014975">
    <property type="component" value="Unassembled WGS sequence"/>
</dbReference>
<dbReference type="EC" id="3.1.26.4" evidence="5 11"/>
<keyword evidence="7 11" id="KW-0479">Metal-binding</keyword>
<dbReference type="RefSeq" id="WP_020886352.1">
    <property type="nucleotide sequence ID" value="NZ_ATHI01000005.1"/>
</dbReference>
<evidence type="ECO:0000256" key="5">
    <source>
        <dbReference type="ARBA" id="ARBA00012180"/>
    </source>
</evidence>
<evidence type="ECO:0000256" key="6">
    <source>
        <dbReference type="ARBA" id="ARBA00022722"/>
    </source>
</evidence>
<evidence type="ECO:0000259" key="12">
    <source>
        <dbReference type="PROSITE" id="PS50879"/>
    </source>
</evidence>
<keyword evidence="11" id="KW-0963">Cytoplasm</keyword>
<keyword evidence="9 11" id="KW-0378">Hydrolase</keyword>
<comment type="cofactor">
    <cofactor evidence="11">
        <name>Mg(2+)</name>
        <dbReference type="ChEBI" id="CHEBI:18420"/>
    </cofactor>
    <text evidence="11">Binds 1 Mg(2+) ion per subunit. May bind a second metal ion at a regulatory site, or after substrate binding.</text>
</comment>
<evidence type="ECO:0000256" key="3">
    <source>
        <dbReference type="ARBA" id="ARBA00005300"/>
    </source>
</evidence>
<comment type="catalytic activity">
    <reaction evidence="1 11">
        <text>Endonucleolytic cleavage to 5'-phosphomonoester.</text>
        <dbReference type="EC" id="3.1.26.4"/>
    </reaction>
</comment>
<feature type="binding site" evidence="11">
    <location>
        <position position="9"/>
    </location>
    <ligand>
        <name>Mg(2+)</name>
        <dbReference type="ChEBI" id="CHEBI:18420"/>
        <label>1</label>
    </ligand>
</feature>
<dbReference type="InterPro" id="IPR022892">
    <property type="entry name" value="RNaseHI"/>
</dbReference>
<name>S7US12_9BACT</name>
<dbReference type="PATRIC" id="fig|1121439.3.peg.862"/>
<feature type="binding site" evidence="11">
    <location>
        <position position="134"/>
    </location>
    <ligand>
        <name>Mg(2+)</name>
        <dbReference type="ChEBI" id="CHEBI:18420"/>
        <label>2</label>
    </ligand>
</feature>
<dbReference type="InterPro" id="IPR036397">
    <property type="entry name" value="RNaseH_sf"/>
</dbReference>
<dbReference type="InterPro" id="IPR050092">
    <property type="entry name" value="RNase_H"/>
</dbReference>
<dbReference type="Gene3D" id="3.30.420.10">
    <property type="entry name" value="Ribonuclease H-like superfamily/Ribonuclease H"/>
    <property type="match status" value="1"/>
</dbReference>
<dbReference type="AlphaFoldDB" id="S7US12"/>
<dbReference type="eggNOG" id="COG0328">
    <property type="taxonomic scope" value="Bacteria"/>
</dbReference>
<gene>
    <name evidence="11" type="primary">rnhA</name>
    <name evidence="13" type="ORF">dsat_2466</name>
</gene>
<dbReference type="Pfam" id="PF00075">
    <property type="entry name" value="RNase_H"/>
    <property type="match status" value="1"/>
</dbReference>
<feature type="binding site" evidence="11">
    <location>
        <position position="9"/>
    </location>
    <ligand>
        <name>Mg(2+)</name>
        <dbReference type="ChEBI" id="CHEBI:18420"/>
        <label>2</label>
    </ligand>
</feature>
<evidence type="ECO:0000256" key="4">
    <source>
        <dbReference type="ARBA" id="ARBA00011245"/>
    </source>
</evidence>
<dbReference type="InterPro" id="IPR012337">
    <property type="entry name" value="RNaseH-like_sf"/>
</dbReference>
<sequence>MKHVTVFTDGSCLGNPGPGGSCAVLRFGESEKILSKGYRLTTNNRMELRAVIDALEALTEACRVDLTTDSQYVRNAITKGWLKGWQKNGWRTADKKPVKNQDLWRQLIPLLARHQVTFHWTRGHAGHADNELCDSLARQAASGGNGSMRDDEGFSAGA</sequence>
<dbReference type="OrthoDB" id="7845843at2"/>
<feature type="binding site" evidence="11">
    <location>
        <position position="47"/>
    </location>
    <ligand>
        <name>Mg(2+)</name>
        <dbReference type="ChEBI" id="CHEBI:18420"/>
        <label>1</label>
    </ligand>
</feature>
<feature type="domain" description="RNase H type-1" evidence="12">
    <location>
        <begin position="1"/>
        <end position="142"/>
    </location>
</feature>
<evidence type="ECO:0000256" key="9">
    <source>
        <dbReference type="ARBA" id="ARBA00022801"/>
    </source>
</evidence>
<dbReference type="FunFam" id="3.30.420.10:FF:000089">
    <property type="entry name" value="Ribonuclease H"/>
    <property type="match status" value="1"/>
</dbReference>
<protein>
    <recommendedName>
        <fullName evidence="5 11">Ribonuclease H</fullName>
        <shortName evidence="11">RNase H</shortName>
        <ecNumber evidence="5 11">3.1.26.4</ecNumber>
    </recommendedName>
</protein>
<dbReference type="STRING" id="1121439.dsat_2466"/>
<evidence type="ECO:0000256" key="10">
    <source>
        <dbReference type="ARBA" id="ARBA00022842"/>
    </source>
</evidence>
<organism evidence="13 14">
    <name type="scientific">Alkalidesulfovibrio alkalitolerans DSM 16529</name>
    <dbReference type="NCBI Taxonomy" id="1121439"/>
    <lineage>
        <taxon>Bacteria</taxon>
        <taxon>Pseudomonadati</taxon>
        <taxon>Thermodesulfobacteriota</taxon>
        <taxon>Desulfovibrionia</taxon>
        <taxon>Desulfovibrionales</taxon>
        <taxon>Desulfovibrionaceae</taxon>
        <taxon>Alkalidesulfovibrio</taxon>
    </lineage>
</organism>
<accession>S7US12</accession>
<dbReference type="SUPFAM" id="SSF53098">
    <property type="entry name" value="Ribonuclease H-like"/>
    <property type="match status" value="1"/>
</dbReference>
<evidence type="ECO:0000256" key="2">
    <source>
        <dbReference type="ARBA" id="ARBA00004065"/>
    </source>
</evidence>
<reference evidence="13 14" key="1">
    <citation type="journal article" date="2013" name="Genome Announc.">
        <title>Draft genome sequences for three mercury-methylating, sulfate-reducing bacteria.</title>
        <authorList>
            <person name="Brown S.D."/>
            <person name="Hurt R.A.Jr."/>
            <person name="Gilmour C.C."/>
            <person name="Elias D.A."/>
        </authorList>
    </citation>
    <scope>NUCLEOTIDE SEQUENCE [LARGE SCALE GENOMIC DNA]</scope>
    <source>
        <strain evidence="13 14">DSM 16529</strain>
    </source>
</reference>
<keyword evidence="10 11" id="KW-0460">Magnesium</keyword>
<dbReference type="EMBL" id="ATHI01000005">
    <property type="protein sequence ID" value="EPR35103.1"/>
    <property type="molecule type" value="Genomic_DNA"/>
</dbReference>
<evidence type="ECO:0000256" key="8">
    <source>
        <dbReference type="ARBA" id="ARBA00022759"/>
    </source>
</evidence>
<evidence type="ECO:0000256" key="1">
    <source>
        <dbReference type="ARBA" id="ARBA00000077"/>
    </source>
</evidence>
<comment type="similarity">
    <text evidence="3 11">Belongs to the RNase H family.</text>
</comment>
<dbReference type="GO" id="GO:0005737">
    <property type="term" value="C:cytoplasm"/>
    <property type="evidence" value="ECO:0007669"/>
    <property type="project" value="UniProtKB-SubCell"/>
</dbReference>
<dbReference type="GO" id="GO:0003676">
    <property type="term" value="F:nucleic acid binding"/>
    <property type="evidence" value="ECO:0007669"/>
    <property type="project" value="InterPro"/>
</dbReference>
<dbReference type="PROSITE" id="PS50879">
    <property type="entry name" value="RNASE_H_1"/>
    <property type="match status" value="1"/>
</dbReference>
<evidence type="ECO:0000256" key="11">
    <source>
        <dbReference type="HAMAP-Rule" id="MF_00042"/>
    </source>
</evidence>
<evidence type="ECO:0000256" key="7">
    <source>
        <dbReference type="ARBA" id="ARBA00022723"/>
    </source>
</evidence>
<dbReference type="GO" id="GO:0004523">
    <property type="term" value="F:RNA-DNA hybrid ribonuclease activity"/>
    <property type="evidence" value="ECO:0007669"/>
    <property type="project" value="UniProtKB-UniRule"/>
</dbReference>
<comment type="function">
    <text evidence="2 11">Endonuclease that specifically degrades the RNA of RNA-DNA hybrids.</text>
</comment>
<dbReference type="CDD" id="cd09278">
    <property type="entry name" value="RNase_HI_prokaryote_like"/>
    <property type="match status" value="1"/>
</dbReference>
<comment type="subcellular location">
    <subcellularLocation>
        <location evidence="11">Cytoplasm</location>
    </subcellularLocation>
</comment>
<dbReference type="PANTHER" id="PTHR10642:SF26">
    <property type="entry name" value="RIBONUCLEASE H1"/>
    <property type="match status" value="1"/>
</dbReference>
<comment type="caution">
    <text evidence="13">The sequence shown here is derived from an EMBL/GenBank/DDBJ whole genome shotgun (WGS) entry which is preliminary data.</text>
</comment>
<proteinExistence type="inferred from homology"/>
<evidence type="ECO:0000313" key="14">
    <source>
        <dbReference type="Proteomes" id="UP000014975"/>
    </source>
</evidence>
<keyword evidence="14" id="KW-1185">Reference proteome</keyword>
<dbReference type="GO" id="GO:0000287">
    <property type="term" value="F:magnesium ion binding"/>
    <property type="evidence" value="ECO:0007669"/>
    <property type="project" value="UniProtKB-UniRule"/>
</dbReference>
<evidence type="ECO:0000313" key="13">
    <source>
        <dbReference type="EMBL" id="EPR35103.1"/>
    </source>
</evidence>
<dbReference type="HAMAP" id="MF_00042">
    <property type="entry name" value="RNase_H"/>
    <property type="match status" value="1"/>
</dbReference>
<keyword evidence="6 11" id="KW-0540">Nuclease</keyword>
<dbReference type="GO" id="GO:0043137">
    <property type="term" value="P:DNA replication, removal of RNA primer"/>
    <property type="evidence" value="ECO:0007669"/>
    <property type="project" value="TreeGrafter"/>
</dbReference>